<feature type="transmembrane region" description="Helical" evidence="2">
    <location>
        <begin position="132"/>
        <end position="151"/>
    </location>
</feature>
<dbReference type="InterPro" id="IPR018392">
    <property type="entry name" value="LysM"/>
</dbReference>
<dbReference type="Proteomes" id="UP000250462">
    <property type="component" value="Unassembled WGS sequence"/>
</dbReference>
<feature type="region of interest" description="Disordered" evidence="1">
    <location>
        <begin position="38"/>
        <end position="124"/>
    </location>
</feature>
<name>A0A329R0C6_9ACTN</name>
<dbReference type="EMBL" id="QMIG01000004">
    <property type="protein sequence ID" value="RAW16378.1"/>
    <property type="molecule type" value="Genomic_DNA"/>
</dbReference>
<dbReference type="CDD" id="cd00118">
    <property type="entry name" value="LysM"/>
    <property type="match status" value="1"/>
</dbReference>
<evidence type="ECO:0000256" key="2">
    <source>
        <dbReference type="SAM" id="Phobius"/>
    </source>
</evidence>
<evidence type="ECO:0000259" key="3">
    <source>
        <dbReference type="PROSITE" id="PS51782"/>
    </source>
</evidence>
<feature type="domain" description="LysM" evidence="3">
    <location>
        <begin position="163"/>
        <end position="213"/>
    </location>
</feature>
<dbReference type="RefSeq" id="WP_112257590.1">
    <property type="nucleotide sequence ID" value="NZ_QMIG01000004.1"/>
</dbReference>
<feature type="compositionally biased region" description="Pro residues" evidence="1">
    <location>
        <begin position="51"/>
        <end position="67"/>
    </location>
</feature>
<keyword evidence="2" id="KW-0472">Membrane</keyword>
<gene>
    <name evidence="4" type="ORF">DPM12_07015</name>
</gene>
<protein>
    <recommendedName>
        <fullName evidence="3">LysM domain-containing protein</fullName>
    </recommendedName>
</protein>
<dbReference type="AlphaFoldDB" id="A0A329R0C6"/>
<evidence type="ECO:0000256" key="1">
    <source>
        <dbReference type="SAM" id="MobiDB-lite"/>
    </source>
</evidence>
<organism evidence="4 5">
    <name type="scientific">Phytoactinopolyspora halophila</name>
    <dbReference type="NCBI Taxonomy" id="1981511"/>
    <lineage>
        <taxon>Bacteria</taxon>
        <taxon>Bacillati</taxon>
        <taxon>Actinomycetota</taxon>
        <taxon>Actinomycetes</taxon>
        <taxon>Jiangellales</taxon>
        <taxon>Jiangellaceae</taxon>
        <taxon>Phytoactinopolyspora</taxon>
    </lineage>
</organism>
<feature type="region of interest" description="Disordered" evidence="1">
    <location>
        <begin position="1"/>
        <end position="23"/>
    </location>
</feature>
<keyword evidence="2" id="KW-0812">Transmembrane</keyword>
<comment type="caution">
    <text evidence="4">The sequence shown here is derived from an EMBL/GenBank/DDBJ whole genome shotgun (WGS) entry which is preliminary data.</text>
</comment>
<dbReference type="InterPro" id="IPR036779">
    <property type="entry name" value="LysM_dom_sf"/>
</dbReference>
<keyword evidence="5" id="KW-1185">Reference proteome</keyword>
<dbReference type="SMART" id="SM00257">
    <property type="entry name" value="LysM"/>
    <property type="match status" value="1"/>
</dbReference>
<keyword evidence="2" id="KW-1133">Transmembrane helix</keyword>
<reference evidence="4 5" key="1">
    <citation type="submission" date="2018-06" db="EMBL/GenBank/DDBJ databases">
        <title>Phytoactinopolyspora halophila sp. nov., a novel halophilic actinomycete isolated from a saline soil in China.</title>
        <authorList>
            <person name="Tang S.-K."/>
        </authorList>
    </citation>
    <scope>NUCLEOTIDE SEQUENCE [LARGE SCALE GENOMIC DNA]</scope>
    <source>
        <strain evidence="4 5">YIM 96934</strain>
    </source>
</reference>
<dbReference type="Pfam" id="PF01476">
    <property type="entry name" value="LysM"/>
    <property type="match status" value="1"/>
</dbReference>
<sequence>MMIITTRSARPTAPSDPPGACSELGAVSEAGFVRPAGRVAPRSPEVAPGLPEAPPRPGVAPPLPEVAPPSEREVTPGRRIGGRTGPASGQPGQRAGQPCGRPLGARSRRPHGCAAPAPPSMHGSRLTRRGRVVVALAWMVLVVLAALPFVAREPGTEVPGETVSVRIEPGDTLWSVAREIDATADPRPLVDTIVELNDLGDGGDIEPGDVLRVPASGG</sequence>
<accession>A0A329R0C6</accession>
<evidence type="ECO:0000313" key="4">
    <source>
        <dbReference type="EMBL" id="RAW16378.1"/>
    </source>
</evidence>
<dbReference type="Gene3D" id="3.10.350.10">
    <property type="entry name" value="LysM domain"/>
    <property type="match status" value="1"/>
</dbReference>
<evidence type="ECO:0000313" key="5">
    <source>
        <dbReference type="Proteomes" id="UP000250462"/>
    </source>
</evidence>
<dbReference type="PROSITE" id="PS51782">
    <property type="entry name" value="LYSM"/>
    <property type="match status" value="1"/>
</dbReference>
<proteinExistence type="predicted"/>
<dbReference type="OrthoDB" id="5084290at2"/>